<dbReference type="Gene3D" id="1.10.10.10">
    <property type="entry name" value="Winged helix-like DNA-binding domain superfamily/Winged helix DNA-binding domain"/>
    <property type="match status" value="1"/>
</dbReference>
<dbReference type="InterPro" id="IPR000835">
    <property type="entry name" value="HTH_MarR-typ"/>
</dbReference>
<accession>A0A217EEH1</accession>
<dbReference type="GO" id="GO:0006950">
    <property type="term" value="P:response to stress"/>
    <property type="evidence" value="ECO:0007669"/>
    <property type="project" value="TreeGrafter"/>
</dbReference>
<dbReference type="AlphaFoldDB" id="A0A217EEH1"/>
<dbReference type="GO" id="GO:0005737">
    <property type="term" value="C:cytoplasm"/>
    <property type="evidence" value="ECO:0007669"/>
    <property type="project" value="UniProtKB-SubCell"/>
</dbReference>
<proteinExistence type="predicted"/>
<evidence type="ECO:0000256" key="2">
    <source>
        <dbReference type="ARBA" id="ARBA00022490"/>
    </source>
</evidence>
<comment type="subcellular location">
    <subcellularLocation>
        <location evidence="1">Cytoplasm</location>
    </subcellularLocation>
</comment>
<dbReference type="InterPro" id="IPR055166">
    <property type="entry name" value="Transc_reg_Sar_Rot_HTH"/>
</dbReference>
<keyword evidence="4" id="KW-0238">DNA-binding</keyword>
<dbReference type="InterPro" id="IPR036388">
    <property type="entry name" value="WH-like_DNA-bd_sf"/>
</dbReference>
<reference evidence="8" key="1">
    <citation type="submission" date="2017-06" db="EMBL/GenBank/DDBJ databases">
        <authorList>
            <person name="Varghese N."/>
            <person name="Submissions S."/>
        </authorList>
    </citation>
    <scope>NUCLEOTIDE SEQUENCE [LARGE SCALE GENOMIC DNA]</scope>
    <source>
        <strain evidence="8">ANC 5114</strain>
    </source>
</reference>
<evidence type="ECO:0000313" key="8">
    <source>
        <dbReference type="Proteomes" id="UP000243463"/>
    </source>
</evidence>
<sequence length="145" mass="16986">MSEKDDLFKLENQLCFAVYSTNLSFNQLYRQLLKPLGLTYSQYLVMLVLWEKNNQIVSEIGHQLFLETSTLTPMLKRLEVLGCIKRVKSEHDERQVIVSLTQKGRNLRSLAKDIPRQVHCETEQSIQSLLELKQKLNTLRDKLNH</sequence>
<dbReference type="PROSITE" id="PS50995">
    <property type="entry name" value="HTH_MARR_2"/>
    <property type="match status" value="1"/>
</dbReference>
<dbReference type="OrthoDB" id="9806864at2"/>
<evidence type="ECO:0000259" key="6">
    <source>
        <dbReference type="PROSITE" id="PS50995"/>
    </source>
</evidence>
<evidence type="ECO:0000313" key="7">
    <source>
        <dbReference type="EMBL" id="SNQ28915.1"/>
    </source>
</evidence>
<evidence type="ECO:0000256" key="1">
    <source>
        <dbReference type="ARBA" id="ARBA00004496"/>
    </source>
</evidence>
<dbReference type="GO" id="GO:0003700">
    <property type="term" value="F:DNA-binding transcription factor activity"/>
    <property type="evidence" value="ECO:0007669"/>
    <property type="project" value="InterPro"/>
</dbReference>
<evidence type="ECO:0000256" key="4">
    <source>
        <dbReference type="ARBA" id="ARBA00023125"/>
    </source>
</evidence>
<protein>
    <submittedName>
        <fullName evidence="7">Transcriptional regulator, MarR family</fullName>
    </submittedName>
</protein>
<feature type="domain" description="HTH marR-type" evidence="6">
    <location>
        <begin position="11"/>
        <end position="145"/>
    </location>
</feature>
<dbReference type="InterPro" id="IPR036390">
    <property type="entry name" value="WH_DNA-bd_sf"/>
</dbReference>
<evidence type="ECO:0000256" key="3">
    <source>
        <dbReference type="ARBA" id="ARBA00023015"/>
    </source>
</evidence>
<gene>
    <name evidence="7" type="ORF">SAMN05444584_0846</name>
</gene>
<keyword evidence="8" id="KW-1185">Reference proteome</keyword>
<dbReference type="RefSeq" id="WP_088822927.1">
    <property type="nucleotide sequence ID" value="NZ_FZLN01000001.1"/>
</dbReference>
<dbReference type="PRINTS" id="PR00598">
    <property type="entry name" value="HTHMARR"/>
</dbReference>
<dbReference type="SUPFAM" id="SSF46785">
    <property type="entry name" value="Winged helix' DNA-binding domain"/>
    <property type="match status" value="1"/>
</dbReference>
<keyword evidence="3" id="KW-0805">Transcription regulation</keyword>
<dbReference type="GO" id="GO:0003677">
    <property type="term" value="F:DNA binding"/>
    <property type="evidence" value="ECO:0007669"/>
    <property type="project" value="UniProtKB-KW"/>
</dbReference>
<keyword evidence="2" id="KW-0963">Cytoplasm</keyword>
<name>A0A217EEH1_9GAMM</name>
<dbReference type="FunFam" id="1.10.10.10:FF:000163">
    <property type="entry name" value="MarR family transcriptional regulator"/>
    <property type="match status" value="1"/>
</dbReference>
<dbReference type="EMBL" id="FZLN01000001">
    <property type="protein sequence ID" value="SNQ28915.1"/>
    <property type="molecule type" value="Genomic_DNA"/>
</dbReference>
<dbReference type="PANTHER" id="PTHR33164">
    <property type="entry name" value="TRANSCRIPTIONAL REGULATOR, MARR FAMILY"/>
    <property type="match status" value="1"/>
</dbReference>
<keyword evidence="5" id="KW-0804">Transcription</keyword>
<evidence type="ECO:0000256" key="5">
    <source>
        <dbReference type="ARBA" id="ARBA00023163"/>
    </source>
</evidence>
<dbReference type="PANTHER" id="PTHR33164:SF5">
    <property type="entry name" value="ORGANIC HYDROPEROXIDE RESISTANCE TRANSCRIPTIONAL REGULATOR"/>
    <property type="match status" value="1"/>
</dbReference>
<dbReference type="SMART" id="SM00347">
    <property type="entry name" value="HTH_MARR"/>
    <property type="match status" value="1"/>
</dbReference>
<dbReference type="Pfam" id="PF22381">
    <property type="entry name" value="Staph_reg_Sar_Rot"/>
    <property type="match status" value="1"/>
</dbReference>
<dbReference type="Proteomes" id="UP000243463">
    <property type="component" value="Unassembled WGS sequence"/>
</dbReference>
<organism evidence="7 8">
    <name type="scientific">Acinetobacter apis</name>
    <dbReference type="NCBI Taxonomy" id="1229165"/>
    <lineage>
        <taxon>Bacteria</taxon>
        <taxon>Pseudomonadati</taxon>
        <taxon>Pseudomonadota</taxon>
        <taxon>Gammaproteobacteria</taxon>
        <taxon>Moraxellales</taxon>
        <taxon>Moraxellaceae</taxon>
        <taxon>Acinetobacter</taxon>
    </lineage>
</organism>
<dbReference type="InterPro" id="IPR039422">
    <property type="entry name" value="MarR/SlyA-like"/>
</dbReference>